<dbReference type="EMBL" id="CAMGYJ010000004">
    <property type="protein sequence ID" value="CAI0401603.1"/>
    <property type="molecule type" value="Genomic_DNA"/>
</dbReference>
<protein>
    <recommendedName>
        <fullName evidence="2">Polyphenol oxidase C-terminal domain-containing protein</fullName>
    </recommendedName>
</protein>
<evidence type="ECO:0000259" key="2">
    <source>
        <dbReference type="Pfam" id="PF12143"/>
    </source>
</evidence>
<evidence type="ECO:0000313" key="4">
    <source>
        <dbReference type="Proteomes" id="UP001154282"/>
    </source>
</evidence>
<reference evidence="3" key="1">
    <citation type="submission" date="2022-08" db="EMBL/GenBank/DDBJ databases">
        <authorList>
            <person name="Gutierrez-Valencia J."/>
        </authorList>
    </citation>
    <scope>NUCLEOTIDE SEQUENCE</scope>
</reference>
<dbReference type="InterPro" id="IPR022740">
    <property type="entry name" value="Polyphenol_oxidase_C"/>
</dbReference>
<feature type="region of interest" description="Disordered" evidence="1">
    <location>
        <begin position="1"/>
        <end position="26"/>
    </location>
</feature>
<feature type="domain" description="Polyphenol oxidase C-terminal" evidence="2">
    <location>
        <begin position="36"/>
        <end position="117"/>
    </location>
</feature>
<sequence>RPAGALGLDPSRSARNPGERGGVLDLPSKRFGPTSRVLDSTVTIPIDRPREAWCRNRRNKKELEEILIVEGIDVKANDYVKFDVYVNVVDSTITSLYREFVGTFVDIPKGTSSKKKMTL</sequence>
<dbReference type="Pfam" id="PF12143">
    <property type="entry name" value="PPO1_KFDV"/>
    <property type="match status" value="1"/>
</dbReference>
<feature type="non-terminal residue" evidence="3">
    <location>
        <position position="1"/>
    </location>
</feature>
<organism evidence="3 4">
    <name type="scientific">Linum tenue</name>
    <dbReference type="NCBI Taxonomy" id="586396"/>
    <lineage>
        <taxon>Eukaryota</taxon>
        <taxon>Viridiplantae</taxon>
        <taxon>Streptophyta</taxon>
        <taxon>Embryophyta</taxon>
        <taxon>Tracheophyta</taxon>
        <taxon>Spermatophyta</taxon>
        <taxon>Magnoliopsida</taxon>
        <taxon>eudicotyledons</taxon>
        <taxon>Gunneridae</taxon>
        <taxon>Pentapetalae</taxon>
        <taxon>rosids</taxon>
        <taxon>fabids</taxon>
        <taxon>Malpighiales</taxon>
        <taxon>Linaceae</taxon>
        <taxon>Linum</taxon>
    </lineage>
</organism>
<proteinExistence type="predicted"/>
<dbReference type="PANTHER" id="PTHR36608:SF2">
    <property type="entry name" value="POLYPHENOL OXIDASE C-TERMINAL DOMAIN-CONTAINING PROTEIN"/>
    <property type="match status" value="1"/>
</dbReference>
<dbReference type="PANTHER" id="PTHR36608">
    <property type="entry name" value="POLYPHENOL OXIDASE C, CHLOROPLASTIC-LIKE"/>
    <property type="match status" value="1"/>
</dbReference>
<dbReference type="AlphaFoldDB" id="A0AAV0IY01"/>
<name>A0AAV0IY01_9ROSI</name>
<keyword evidence="4" id="KW-1185">Reference proteome</keyword>
<dbReference type="GO" id="GO:0004097">
    <property type="term" value="F:catechol oxidase activity"/>
    <property type="evidence" value="ECO:0007669"/>
    <property type="project" value="InterPro"/>
</dbReference>
<gene>
    <name evidence="3" type="ORF">LITE_LOCUS11284</name>
</gene>
<evidence type="ECO:0000313" key="3">
    <source>
        <dbReference type="EMBL" id="CAI0401603.1"/>
    </source>
</evidence>
<accession>A0AAV0IY01</accession>
<dbReference type="Proteomes" id="UP001154282">
    <property type="component" value="Unassembled WGS sequence"/>
</dbReference>
<comment type="caution">
    <text evidence="3">The sequence shown here is derived from an EMBL/GenBank/DDBJ whole genome shotgun (WGS) entry which is preliminary data.</text>
</comment>
<evidence type="ECO:0000256" key="1">
    <source>
        <dbReference type="SAM" id="MobiDB-lite"/>
    </source>
</evidence>